<dbReference type="AlphaFoldDB" id="C6UAS1"/>
<proteinExistence type="predicted"/>
<feature type="compositionally biased region" description="Basic and acidic residues" evidence="1">
    <location>
        <begin position="196"/>
        <end position="215"/>
    </location>
</feature>
<reference evidence="2 3" key="1">
    <citation type="journal article" date="2009" name="Genome Biol.">
        <title>Genomic and genetic analyses of diversity and plant interactions of Pseudomonas fluorescens.</title>
        <authorList>
            <person name="Silby M.W."/>
            <person name="Cerdeno-Tarraga A.M."/>
            <person name="Vernikos G.S."/>
            <person name="Giddens S.R."/>
            <person name="Jackson R.W."/>
            <person name="Preston G.M."/>
            <person name="Zhang X.X."/>
            <person name="Moon C.D."/>
            <person name="Gehrig S.M."/>
            <person name="Godfrey S.A."/>
            <person name="Knight C.G."/>
            <person name="Malone J.G."/>
            <person name="Robinson Z."/>
            <person name="Spiers A.J."/>
            <person name="Harris S."/>
            <person name="Challis G.L."/>
            <person name="Yaxley A.M."/>
            <person name="Harris D."/>
            <person name="Seeger K."/>
            <person name="Murphy L."/>
            <person name="Rutter S."/>
            <person name="Squares R."/>
            <person name="Quail M.A."/>
            <person name="Saunders E."/>
            <person name="Mavromatis K."/>
            <person name="Brettin T.S."/>
            <person name="Bentley S.D."/>
            <person name="Hothersall J."/>
            <person name="Stephens E."/>
            <person name="Thomas C.M."/>
            <person name="Parkhill J."/>
            <person name="Levy S.B."/>
            <person name="Rainey P.B."/>
            <person name="Thomson N.R."/>
        </authorList>
    </citation>
    <scope>NUCLEOTIDE SEQUENCE [LARGE SCALE GENOMIC DNA]</scope>
    <source>
        <strain evidence="2 3">Pf0-1</strain>
    </source>
</reference>
<feature type="compositionally biased region" description="Basic and acidic residues" evidence="1">
    <location>
        <begin position="270"/>
        <end position="300"/>
    </location>
</feature>
<evidence type="ECO:0000313" key="3">
    <source>
        <dbReference type="Proteomes" id="UP000002704"/>
    </source>
</evidence>
<evidence type="ECO:0000256" key="1">
    <source>
        <dbReference type="SAM" id="MobiDB-lite"/>
    </source>
</evidence>
<gene>
    <name evidence="2" type="primary">cosA</name>
    <name evidence="2" type="ordered locus">Pfl01_5747</name>
</gene>
<accession>C6UAS1</accession>
<dbReference type="HOGENOM" id="CLU_818522_0_0_6"/>
<evidence type="ECO:0000313" key="2">
    <source>
        <dbReference type="EMBL" id="ACT52379.1"/>
    </source>
</evidence>
<protein>
    <submittedName>
        <fullName evidence="2">Colonization of soil protein</fullName>
    </submittedName>
</protein>
<dbReference type="Proteomes" id="UP000002704">
    <property type="component" value="Chromosome"/>
</dbReference>
<name>C6UAS1_PSEPF</name>
<dbReference type="EMBL" id="CP000094">
    <property type="protein sequence ID" value="ACT52379.1"/>
    <property type="molecule type" value="Genomic_DNA"/>
</dbReference>
<sequence>MVGMYTPWKAISRGMGKSFGLGDGVGSKGRLRVEQRGANEVQVAFHPPQRRGIEVRCKRLVSGGNPADRVIDRDQCTFQIARIRLQEQSHQRTPHDPDRLTPWLRFGIRRMHRQDRLFLAQLDDRVADFQHHEHPAQQVFLHQRLTGRQAISLMHQVAGTAFETRRQPLELAADGVHHLPAQVLLQALPQPAAVRRQNDRPRRRADQHAHDHGDVVVDEGVGVVDRQVVRHRTGAEKDQQAETDTGVLRPRGEERAEHDHRREHHAQQRKTVDPREDEKHLDEADQRSEERAAGHLERHAFWVRRRRRQAHGGGGDQGHGRAARPRGGDPVTAEHDQDE</sequence>
<feature type="region of interest" description="Disordered" evidence="1">
    <location>
        <begin position="190"/>
        <end position="339"/>
    </location>
</feature>
<dbReference type="KEGG" id="pfo:Pfl01_5747"/>
<organism evidence="2 3">
    <name type="scientific">Pseudomonas fluorescens (strain Pf0-1)</name>
    <dbReference type="NCBI Taxonomy" id="205922"/>
    <lineage>
        <taxon>Bacteria</taxon>
        <taxon>Pseudomonadati</taxon>
        <taxon>Pseudomonadota</taxon>
        <taxon>Gammaproteobacteria</taxon>
        <taxon>Pseudomonadales</taxon>
        <taxon>Pseudomonadaceae</taxon>
        <taxon>Pseudomonas</taxon>
    </lineage>
</organism>
<feature type="compositionally biased region" description="Basic and acidic residues" evidence="1">
    <location>
        <begin position="250"/>
        <end position="260"/>
    </location>
</feature>
<feature type="compositionally biased region" description="Basic residues" evidence="1">
    <location>
        <begin position="301"/>
        <end position="310"/>
    </location>
</feature>